<dbReference type="OrthoDB" id="5405107at2759"/>
<keyword evidence="1" id="KW-0472">Membrane</keyword>
<dbReference type="GeneID" id="25301782"/>
<feature type="transmembrane region" description="Helical" evidence="1">
    <location>
        <begin position="59"/>
        <end position="79"/>
    </location>
</feature>
<dbReference type="HOGENOM" id="CLU_120129_0_0_1"/>
<reference evidence="2 3" key="1">
    <citation type="submission" date="2015-01" db="EMBL/GenBank/DDBJ databases">
        <title>The Genome Sequence of Fonsecaea pedrosoi CBS 271.37.</title>
        <authorList>
            <consortium name="The Broad Institute Genomics Platform"/>
            <person name="Cuomo C."/>
            <person name="de Hoog S."/>
            <person name="Gorbushina A."/>
            <person name="Stielow B."/>
            <person name="Teixiera M."/>
            <person name="Abouelleil A."/>
            <person name="Chapman S.B."/>
            <person name="Priest M."/>
            <person name="Young S.K."/>
            <person name="Wortman J."/>
            <person name="Nusbaum C."/>
            <person name="Birren B."/>
        </authorList>
    </citation>
    <scope>NUCLEOTIDE SEQUENCE [LARGE SCALE GENOMIC DNA]</scope>
    <source>
        <strain evidence="2 3">CBS 271.37</strain>
    </source>
</reference>
<evidence type="ECO:0000256" key="1">
    <source>
        <dbReference type="SAM" id="Phobius"/>
    </source>
</evidence>
<dbReference type="AlphaFoldDB" id="A0A0D2HF71"/>
<dbReference type="VEuPathDB" id="FungiDB:Z517_02292"/>
<sequence>MSFILEIYHAVQACGSGYLGLLSAMAIYDLHQWEPQTESASRYSNTAARQLHKTRTTQASGVLATVSSFVSSVILVIAVSSDRNTMPFLLSAANAGGLALAYNHIANFWRSKATVPLASTYNDGIRATKQMLQALGVLAISWAASTTIYLFRAILY</sequence>
<protein>
    <submittedName>
        <fullName evidence="2">Uncharacterized protein</fullName>
    </submittedName>
</protein>
<proteinExistence type="predicted"/>
<organism evidence="2 3">
    <name type="scientific">Fonsecaea pedrosoi CBS 271.37</name>
    <dbReference type="NCBI Taxonomy" id="1442368"/>
    <lineage>
        <taxon>Eukaryota</taxon>
        <taxon>Fungi</taxon>
        <taxon>Dikarya</taxon>
        <taxon>Ascomycota</taxon>
        <taxon>Pezizomycotina</taxon>
        <taxon>Eurotiomycetes</taxon>
        <taxon>Chaetothyriomycetidae</taxon>
        <taxon>Chaetothyriales</taxon>
        <taxon>Herpotrichiellaceae</taxon>
        <taxon>Fonsecaea</taxon>
    </lineage>
</organism>
<evidence type="ECO:0000313" key="2">
    <source>
        <dbReference type="EMBL" id="KIW83049.1"/>
    </source>
</evidence>
<dbReference type="RefSeq" id="XP_013286857.1">
    <property type="nucleotide sequence ID" value="XM_013431403.1"/>
</dbReference>
<dbReference type="EMBL" id="KN846970">
    <property type="protein sequence ID" value="KIW83049.1"/>
    <property type="molecule type" value="Genomic_DNA"/>
</dbReference>
<keyword evidence="3" id="KW-1185">Reference proteome</keyword>
<keyword evidence="1" id="KW-0812">Transmembrane</keyword>
<accession>A0A0D2HF71</accession>
<keyword evidence="1" id="KW-1133">Transmembrane helix</keyword>
<name>A0A0D2HF71_9EURO</name>
<gene>
    <name evidence="2" type="ORF">Z517_02292</name>
</gene>
<feature type="transmembrane region" description="Helical" evidence="1">
    <location>
        <begin position="134"/>
        <end position="155"/>
    </location>
</feature>
<evidence type="ECO:0000313" key="3">
    <source>
        <dbReference type="Proteomes" id="UP000053029"/>
    </source>
</evidence>
<dbReference type="Proteomes" id="UP000053029">
    <property type="component" value="Unassembled WGS sequence"/>
</dbReference>